<dbReference type="RefSeq" id="WP_382419922.1">
    <property type="nucleotide sequence ID" value="NZ_JBHSCW010000001.1"/>
</dbReference>
<dbReference type="GO" id="GO:0016740">
    <property type="term" value="F:transferase activity"/>
    <property type="evidence" value="ECO:0007669"/>
    <property type="project" value="UniProtKB-KW"/>
</dbReference>
<dbReference type="Proteomes" id="UP001595799">
    <property type="component" value="Unassembled WGS sequence"/>
</dbReference>
<proteinExistence type="predicted"/>
<keyword evidence="1 2" id="KW-0808">Transferase</keyword>
<dbReference type="PANTHER" id="PTHR48207:SF3">
    <property type="entry name" value="SUCCINATE--HYDROXYMETHYLGLUTARATE COA-TRANSFERASE"/>
    <property type="match status" value="1"/>
</dbReference>
<dbReference type="Pfam" id="PF02515">
    <property type="entry name" value="CoA_transf_3"/>
    <property type="match status" value="1"/>
</dbReference>
<dbReference type="Gene3D" id="3.40.50.10540">
    <property type="entry name" value="Crotonobetainyl-coa:carnitine coa-transferase, domain 1"/>
    <property type="match status" value="1"/>
</dbReference>
<evidence type="ECO:0000313" key="2">
    <source>
        <dbReference type="EMBL" id="MFC4349946.1"/>
    </source>
</evidence>
<dbReference type="InterPro" id="IPR023606">
    <property type="entry name" value="CoA-Trfase_III_dom_1_sf"/>
</dbReference>
<dbReference type="Gene3D" id="3.30.1540.10">
    <property type="entry name" value="formyl-coa transferase, domain 3"/>
    <property type="match status" value="1"/>
</dbReference>
<comment type="caution">
    <text evidence="2">The sequence shown here is derived from an EMBL/GenBank/DDBJ whole genome shotgun (WGS) entry which is preliminary data.</text>
</comment>
<organism evidence="2 3">
    <name type="scientific">Fodinicurvata halophila</name>
    <dbReference type="NCBI Taxonomy" id="1419723"/>
    <lineage>
        <taxon>Bacteria</taxon>
        <taxon>Pseudomonadati</taxon>
        <taxon>Pseudomonadota</taxon>
        <taxon>Alphaproteobacteria</taxon>
        <taxon>Rhodospirillales</taxon>
        <taxon>Rhodovibrionaceae</taxon>
        <taxon>Fodinicurvata</taxon>
    </lineage>
</organism>
<accession>A0ABV8UGH9</accession>
<evidence type="ECO:0000313" key="3">
    <source>
        <dbReference type="Proteomes" id="UP001595799"/>
    </source>
</evidence>
<dbReference type="SUPFAM" id="SSF89796">
    <property type="entry name" value="CoA-transferase family III (CaiB/BaiF)"/>
    <property type="match status" value="1"/>
</dbReference>
<dbReference type="EMBL" id="JBHSCW010000001">
    <property type="protein sequence ID" value="MFC4349946.1"/>
    <property type="molecule type" value="Genomic_DNA"/>
</dbReference>
<dbReference type="InterPro" id="IPR003673">
    <property type="entry name" value="CoA-Trfase_fam_III"/>
</dbReference>
<evidence type="ECO:0000256" key="1">
    <source>
        <dbReference type="ARBA" id="ARBA00022679"/>
    </source>
</evidence>
<gene>
    <name evidence="2" type="ORF">ACFOW6_00155</name>
</gene>
<dbReference type="InterPro" id="IPR050483">
    <property type="entry name" value="CoA-transferase_III_domain"/>
</dbReference>
<reference evidence="3" key="1">
    <citation type="journal article" date="2019" name="Int. J. Syst. Evol. Microbiol.">
        <title>The Global Catalogue of Microorganisms (GCM) 10K type strain sequencing project: providing services to taxonomists for standard genome sequencing and annotation.</title>
        <authorList>
            <consortium name="The Broad Institute Genomics Platform"/>
            <consortium name="The Broad Institute Genome Sequencing Center for Infectious Disease"/>
            <person name="Wu L."/>
            <person name="Ma J."/>
        </authorList>
    </citation>
    <scope>NUCLEOTIDE SEQUENCE [LARGE SCALE GENOMIC DNA]</scope>
    <source>
        <strain evidence="3">CECT 8472</strain>
    </source>
</reference>
<keyword evidence="3" id="KW-1185">Reference proteome</keyword>
<dbReference type="PANTHER" id="PTHR48207">
    <property type="entry name" value="SUCCINATE--HYDROXYMETHYLGLUTARATE COA-TRANSFERASE"/>
    <property type="match status" value="1"/>
</dbReference>
<name>A0ABV8UGH9_9PROT</name>
<sequence>MGEDAASPAKAPLEGIRVLDLTRVLSGPFCSMMLGDMGAEVIKIEPPKGDPVREQGAMPNGFSWYFAAFNRNKKSIVLDLYSEAGKDVLARLIQDADVMVDNFRPGVLARMGFDEARLKELNPRLVTANINGFGSTGPYVDRPAFDFIAQAMSGLMSVNGAEGEDPMRTAQPITDLVAGLYCAFGIVSALRARDLNGEGQHVESAMVNGAISMMAYLASEFLATGNLPERTGNNHPLVAPYGLFKTSDGEIAVAPSNDTILKRFLDAVGVGHLMEDPRYDNNEKRFARRNELQVLLDEEISKEAQAVWIDRLNKAGVPCGRVLNLAETFSDPQVQAQKMVIDVDQPGYGPIRMLGFPVKLNRTPCEVRQPPPELGADTQAILQQSGFSSEEITALQQDGVVTLGKRRISLGTNE</sequence>
<dbReference type="InterPro" id="IPR044855">
    <property type="entry name" value="CoA-Trfase_III_dom3_sf"/>
</dbReference>
<protein>
    <submittedName>
        <fullName evidence="2">CaiB/BaiF CoA transferase family protein</fullName>
    </submittedName>
</protein>